<keyword evidence="5 12" id="KW-0378">Hydrolase</keyword>
<dbReference type="SUPFAM" id="SSF46785">
    <property type="entry name" value="Winged helix' DNA-binding domain"/>
    <property type="match status" value="1"/>
</dbReference>
<evidence type="ECO:0000259" key="15">
    <source>
        <dbReference type="Pfam" id="PF01726"/>
    </source>
</evidence>
<evidence type="ECO:0000256" key="12">
    <source>
        <dbReference type="HAMAP-Rule" id="MF_00015"/>
    </source>
</evidence>
<dbReference type="SUPFAM" id="SSF51306">
    <property type="entry name" value="LexA/Signal peptidase"/>
    <property type="match status" value="1"/>
</dbReference>
<dbReference type="Proteomes" id="UP001575105">
    <property type="component" value="Unassembled WGS sequence"/>
</dbReference>
<evidence type="ECO:0000256" key="2">
    <source>
        <dbReference type="ARBA" id="ARBA00022491"/>
    </source>
</evidence>
<evidence type="ECO:0000256" key="10">
    <source>
        <dbReference type="ARBA" id="ARBA00023204"/>
    </source>
</evidence>
<dbReference type="PANTHER" id="PTHR33516:SF2">
    <property type="entry name" value="LEXA REPRESSOR-RELATED"/>
    <property type="match status" value="1"/>
</dbReference>
<dbReference type="InterPro" id="IPR039418">
    <property type="entry name" value="LexA-like"/>
</dbReference>
<keyword evidence="2 12" id="KW-0678">Repressor</keyword>
<dbReference type="RefSeq" id="WP_425345976.1">
    <property type="nucleotide sequence ID" value="NZ_JBGUBD010000006.1"/>
</dbReference>
<keyword evidence="8 12" id="KW-0238">DNA-binding</keyword>
<dbReference type="PANTHER" id="PTHR33516">
    <property type="entry name" value="LEXA REPRESSOR"/>
    <property type="match status" value="1"/>
</dbReference>
<evidence type="ECO:0000256" key="5">
    <source>
        <dbReference type="ARBA" id="ARBA00022801"/>
    </source>
</evidence>
<feature type="active site" description="For autocatalytic cleavage activity" evidence="12">
    <location>
        <position position="127"/>
    </location>
</feature>
<dbReference type="HAMAP" id="MF_00015">
    <property type="entry name" value="LexA"/>
    <property type="match status" value="1"/>
</dbReference>
<dbReference type="GO" id="GO:0004252">
    <property type="term" value="F:serine-type endopeptidase activity"/>
    <property type="evidence" value="ECO:0007669"/>
    <property type="project" value="UniProtKB-EC"/>
</dbReference>
<gene>
    <name evidence="12 16" type="primary">lexA</name>
    <name evidence="16" type="ORF">ACERK3_12280</name>
</gene>
<evidence type="ECO:0000256" key="7">
    <source>
        <dbReference type="ARBA" id="ARBA00023015"/>
    </source>
</evidence>
<dbReference type="InterPro" id="IPR036390">
    <property type="entry name" value="WH_DNA-bd_sf"/>
</dbReference>
<dbReference type="Gene3D" id="1.10.10.10">
    <property type="entry name" value="Winged helix-like DNA-binding domain superfamily/Winged helix DNA-binding domain"/>
    <property type="match status" value="1"/>
</dbReference>
<evidence type="ECO:0000256" key="13">
    <source>
        <dbReference type="RuleBase" id="RU003991"/>
    </source>
</evidence>
<organism evidence="16 17">
    <name type="scientific">Natronomicrosphaera hydrolytica</name>
    <dbReference type="NCBI Taxonomy" id="3242702"/>
    <lineage>
        <taxon>Bacteria</taxon>
        <taxon>Pseudomonadati</taxon>
        <taxon>Planctomycetota</taxon>
        <taxon>Phycisphaerae</taxon>
        <taxon>Phycisphaerales</taxon>
        <taxon>Phycisphaeraceae</taxon>
        <taxon>Natronomicrosphaera</taxon>
    </lineage>
</organism>
<reference evidence="16 17" key="1">
    <citation type="submission" date="2024-08" db="EMBL/GenBank/DDBJ databases">
        <title>Whole-genome sequencing of halo(alkali)philic microorganisms from hypersaline lakes.</title>
        <authorList>
            <person name="Sorokin D.Y."/>
            <person name="Merkel A.Y."/>
            <person name="Messina E."/>
            <person name="Yakimov M."/>
        </authorList>
    </citation>
    <scope>NUCLEOTIDE SEQUENCE [LARGE SCALE GENOMIC DNA]</scope>
    <source>
        <strain evidence="16 17">AB-hyl4</strain>
    </source>
</reference>
<sequence>MNLTPKQLHILTRIRDIRLARGYSPTMQELADELGVSKVTVFEHVEALIKKGALVRQPNKARSLEVSPEVELPDETRSTRLPLVGSIAAGSPIEAVEDREHLDLETIFTPPGTSPRNTFVLRVRGDSMIDEQIRDGDYVVCEKASQARNGQTVVALLDTGEATLKKLYREKDGRVRLQPANEAYEPMWIEPDRVQIQGILIGVVRTY</sequence>
<dbReference type="CDD" id="cd06529">
    <property type="entry name" value="S24_LexA-like"/>
    <property type="match status" value="1"/>
</dbReference>
<dbReference type="Gene3D" id="2.10.109.10">
    <property type="entry name" value="Umud Fragment, subunit A"/>
    <property type="match status" value="1"/>
</dbReference>
<comment type="function">
    <text evidence="12">Represses a number of genes involved in the response to DNA damage (SOS response), including recA and lexA. In the presence of single-stranded DNA, RecA interacts with LexA causing an autocatalytic cleavage which disrupts the DNA-binding part of LexA, leading to derepression of the SOS regulon and eventually DNA repair.</text>
</comment>
<evidence type="ECO:0000256" key="4">
    <source>
        <dbReference type="ARBA" id="ARBA00022763"/>
    </source>
</evidence>
<dbReference type="EC" id="3.4.21.88" evidence="12"/>
<keyword evidence="7 12" id="KW-0805">Transcription regulation</keyword>
<keyword evidence="11 12" id="KW-0742">SOS response</keyword>
<dbReference type="NCBIfam" id="TIGR00498">
    <property type="entry name" value="lexA"/>
    <property type="match status" value="1"/>
</dbReference>
<dbReference type="InterPro" id="IPR015927">
    <property type="entry name" value="Peptidase_S24_S26A/B/C"/>
</dbReference>
<evidence type="ECO:0000256" key="6">
    <source>
        <dbReference type="ARBA" id="ARBA00022813"/>
    </source>
</evidence>
<keyword evidence="10 12" id="KW-0234">DNA repair</keyword>
<evidence type="ECO:0000259" key="14">
    <source>
        <dbReference type="Pfam" id="PF00717"/>
    </source>
</evidence>
<keyword evidence="9 12" id="KW-0804">Transcription</keyword>
<evidence type="ECO:0000256" key="9">
    <source>
        <dbReference type="ARBA" id="ARBA00023163"/>
    </source>
</evidence>
<evidence type="ECO:0000256" key="3">
    <source>
        <dbReference type="ARBA" id="ARBA00022705"/>
    </source>
</evidence>
<feature type="domain" description="LexA repressor DNA-binding" evidence="15">
    <location>
        <begin position="2"/>
        <end position="62"/>
    </location>
</feature>
<evidence type="ECO:0000256" key="11">
    <source>
        <dbReference type="ARBA" id="ARBA00023236"/>
    </source>
</evidence>
<dbReference type="Pfam" id="PF00717">
    <property type="entry name" value="Peptidase_S24"/>
    <property type="match status" value="1"/>
</dbReference>
<proteinExistence type="inferred from homology"/>
<comment type="caution">
    <text evidence="16">The sequence shown here is derived from an EMBL/GenBank/DDBJ whole genome shotgun (WGS) entry which is preliminary data.</text>
</comment>
<name>A0ABV4U632_9BACT</name>
<comment type="subunit">
    <text evidence="12">Homodimer.</text>
</comment>
<evidence type="ECO:0000313" key="16">
    <source>
        <dbReference type="EMBL" id="MFA9479060.1"/>
    </source>
</evidence>
<feature type="site" description="Cleavage; by autolysis" evidence="12">
    <location>
        <begin position="89"/>
        <end position="90"/>
    </location>
</feature>
<evidence type="ECO:0000313" key="17">
    <source>
        <dbReference type="Proteomes" id="UP001575105"/>
    </source>
</evidence>
<dbReference type="PRINTS" id="PR00726">
    <property type="entry name" value="LEXASERPTASE"/>
</dbReference>
<keyword evidence="6 12" id="KW-0068">Autocatalytic cleavage</keyword>
<comment type="catalytic activity">
    <reaction evidence="12">
        <text>Hydrolysis of Ala-|-Gly bond in repressor LexA.</text>
        <dbReference type="EC" id="3.4.21.88"/>
    </reaction>
</comment>
<dbReference type="Pfam" id="PF01726">
    <property type="entry name" value="LexA_DNA_bind"/>
    <property type="match status" value="1"/>
</dbReference>
<protein>
    <recommendedName>
        <fullName evidence="12">LexA repressor</fullName>
        <ecNumber evidence="12">3.4.21.88</ecNumber>
    </recommendedName>
</protein>
<keyword evidence="4 12" id="KW-0227">DNA damage</keyword>
<dbReference type="InterPro" id="IPR036388">
    <property type="entry name" value="WH-like_DNA-bd_sf"/>
</dbReference>
<feature type="domain" description="Peptidase S24/S26A/S26B/S26C" evidence="14">
    <location>
        <begin position="82"/>
        <end position="200"/>
    </location>
</feature>
<dbReference type="EMBL" id="JBGUBD010000006">
    <property type="protein sequence ID" value="MFA9479060.1"/>
    <property type="molecule type" value="Genomic_DNA"/>
</dbReference>
<comment type="similarity">
    <text evidence="1 12 13">Belongs to the peptidase S24 family.</text>
</comment>
<evidence type="ECO:0000256" key="1">
    <source>
        <dbReference type="ARBA" id="ARBA00007484"/>
    </source>
</evidence>
<dbReference type="InterPro" id="IPR006200">
    <property type="entry name" value="LexA"/>
</dbReference>
<feature type="active site" description="For autocatalytic cleavage activity" evidence="12">
    <location>
        <position position="165"/>
    </location>
</feature>
<dbReference type="InterPro" id="IPR006197">
    <property type="entry name" value="Peptidase_S24_LexA"/>
</dbReference>
<dbReference type="InterPro" id="IPR050077">
    <property type="entry name" value="LexA_repressor"/>
</dbReference>
<accession>A0ABV4U632</accession>
<keyword evidence="17" id="KW-1185">Reference proteome</keyword>
<comment type="caution">
    <text evidence="12">Lacks conserved residue(s) required for the propagation of feature annotation.</text>
</comment>
<dbReference type="InterPro" id="IPR036286">
    <property type="entry name" value="LexA/Signal_pep-like_sf"/>
</dbReference>
<keyword evidence="3 12" id="KW-0235">DNA replication</keyword>
<evidence type="ECO:0000256" key="8">
    <source>
        <dbReference type="ARBA" id="ARBA00023125"/>
    </source>
</evidence>
<dbReference type="InterPro" id="IPR006199">
    <property type="entry name" value="LexA_DNA-bd_dom"/>
</dbReference>